<dbReference type="GO" id="GO:0051082">
    <property type="term" value="F:unfolded protein binding"/>
    <property type="evidence" value="ECO:0007669"/>
    <property type="project" value="InterPro"/>
</dbReference>
<evidence type="ECO:0000256" key="1">
    <source>
        <dbReference type="ARBA" id="ARBA00009990"/>
    </source>
</evidence>
<protein>
    <recommendedName>
        <fullName evidence="5">Protein-export protein SecB</fullName>
    </recommendedName>
</protein>
<evidence type="ECO:0000256" key="3">
    <source>
        <dbReference type="ARBA" id="ARBA00022927"/>
    </source>
</evidence>
<dbReference type="RefSeq" id="WP_045990989.1">
    <property type="nucleotide sequence ID" value="NZ_CP098827.1"/>
</dbReference>
<feature type="region of interest" description="Disordered" evidence="6">
    <location>
        <begin position="1"/>
        <end position="22"/>
    </location>
</feature>
<dbReference type="InterPro" id="IPR035958">
    <property type="entry name" value="SecB-like_sf"/>
</dbReference>
<comment type="similarity">
    <text evidence="1 5">Belongs to the SecB family.</text>
</comment>
<evidence type="ECO:0000256" key="5">
    <source>
        <dbReference type="HAMAP-Rule" id="MF_00821"/>
    </source>
</evidence>
<feature type="compositionally biased region" description="Low complexity" evidence="6">
    <location>
        <begin position="1"/>
        <end position="17"/>
    </location>
</feature>
<dbReference type="GO" id="GO:0051262">
    <property type="term" value="P:protein tetramerization"/>
    <property type="evidence" value="ECO:0007669"/>
    <property type="project" value="InterPro"/>
</dbReference>
<dbReference type="GO" id="GO:0006457">
    <property type="term" value="P:protein folding"/>
    <property type="evidence" value="ECO:0007669"/>
    <property type="project" value="UniProtKB-UniRule"/>
</dbReference>
<comment type="subunit">
    <text evidence="5">Homotetramer, a dimer of dimers. One homotetramer interacts with 1 SecA dimer.</text>
</comment>
<dbReference type="Pfam" id="PF02556">
    <property type="entry name" value="SecB"/>
    <property type="match status" value="1"/>
</dbReference>
<dbReference type="InterPro" id="IPR003708">
    <property type="entry name" value="SecB"/>
</dbReference>
<comment type="subcellular location">
    <subcellularLocation>
        <location evidence="5">Cytoplasm</location>
    </subcellularLocation>
</comment>
<keyword evidence="3 5" id="KW-0653">Protein transport</keyword>
<gene>
    <name evidence="5 7" type="primary">secB</name>
    <name evidence="7" type="ORF">NFG58_00200</name>
</gene>
<dbReference type="HAMAP" id="MF_00821">
    <property type="entry name" value="SecB"/>
    <property type="match status" value="1"/>
</dbReference>
<evidence type="ECO:0000313" key="7">
    <source>
        <dbReference type="EMBL" id="XBO71177.1"/>
    </source>
</evidence>
<dbReference type="EMBL" id="CP098827">
    <property type="protein sequence ID" value="XBO71177.1"/>
    <property type="molecule type" value="Genomic_DNA"/>
</dbReference>
<keyword evidence="2 5" id="KW-0813">Transport</keyword>
<name>A0AAU7KHN1_9GAMM</name>
<keyword evidence="5" id="KW-0143">Chaperone</keyword>
<dbReference type="GO" id="GO:0015031">
    <property type="term" value="P:protein transport"/>
    <property type="evidence" value="ECO:0007669"/>
    <property type="project" value="UniProtKB-UniRule"/>
</dbReference>
<comment type="function">
    <text evidence="5">One of the proteins required for the normal export of preproteins out of the cell cytoplasm. It is a molecular chaperone that binds to a subset of precursor proteins, maintaining them in a translocation-competent state. It also specifically binds to its receptor SecA.</text>
</comment>
<evidence type="ECO:0000256" key="2">
    <source>
        <dbReference type="ARBA" id="ARBA00022448"/>
    </source>
</evidence>
<accession>A0AAU7KHN1</accession>
<dbReference type="PANTHER" id="PTHR36918:SF1">
    <property type="entry name" value="PROTEIN-EXPORT PROTEIN SECB"/>
    <property type="match status" value="1"/>
</dbReference>
<feature type="compositionally biased region" description="Polar residues" evidence="6">
    <location>
        <begin position="167"/>
        <end position="180"/>
    </location>
</feature>
<dbReference type="PRINTS" id="PR01594">
    <property type="entry name" value="SECBCHAPRONE"/>
</dbReference>
<reference evidence="7" key="1">
    <citation type="submission" date="2022-06" db="EMBL/GenBank/DDBJ databases">
        <title>A novel DMS-producing enzyme.</title>
        <authorList>
            <person name="Zhang Y."/>
        </authorList>
    </citation>
    <scope>NUCLEOTIDE SEQUENCE</scope>
    <source>
        <strain evidence="7">RT37</strain>
    </source>
</reference>
<dbReference type="Gene3D" id="3.10.420.10">
    <property type="entry name" value="SecB-like"/>
    <property type="match status" value="1"/>
</dbReference>
<keyword evidence="4 5" id="KW-0811">Translocation</keyword>
<evidence type="ECO:0000256" key="4">
    <source>
        <dbReference type="ARBA" id="ARBA00023010"/>
    </source>
</evidence>
<feature type="region of interest" description="Disordered" evidence="6">
    <location>
        <begin position="159"/>
        <end position="180"/>
    </location>
</feature>
<dbReference type="SUPFAM" id="SSF54611">
    <property type="entry name" value="SecB-like"/>
    <property type="match status" value="1"/>
</dbReference>
<dbReference type="PANTHER" id="PTHR36918">
    <property type="match status" value="1"/>
</dbReference>
<dbReference type="AlphaFoldDB" id="A0AAU7KHN1"/>
<evidence type="ECO:0000256" key="6">
    <source>
        <dbReference type="SAM" id="MobiDB-lite"/>
    </source>
</evidence>
<proteinExistence type="inferred from homology"/>
<organism evidence="7">
    <name type="scientific">Halomonas sp. RT37</name>
    <dbReference type="NCBI Taxonomy" id="2950872"/>
    <lineage>
        <taxon>Bacteria</taxon>
        <taxon>Pseudomonadati</taxon>
        <taxon>Pseudomonadota</taxon>
        <taxon>Gammaproteobacteria</taxon>
        <taxon>Oceanospirillales</taxon>
        <taxon>Halomonadaceae</taxon>
        <taxon>Halomonas</taxon>
    </lineage>
</organism>
<dbReference type="NCBIfam" id="NF004393">
    <property type="entry name" value="PRK05751.1-4"/>
    <property type="match status" value="1"/>
</dbReference>
<sequence length="180" mass="19483">MADDNNQNAGAQAAGQQDQEKPQVQFSLQRIYVKDISFEAPNSPGVFGQPFKPKVGLDLDTRSTKVADGLFEVVIKVTAQVTHSESGTTCFLAEIEQAGLFRITGIEGDQLDHTLGAFCPNVLFPYARECVDSLVNRGGFPPLMLAPVNFEALYAQKKRREAEQGDAQGTAQGEQAPTAH</sequence>
<keyword evidence="5" id="KW-0963">Cytoplasm</keyword>
<dbReference type="GO" id="GO:0005737">
    <property type="term" value="C:cytoplasm"/>
    <property type="evidence" value="ECO:0007669"/>
    <property type="project" value="UniProtKB-SubCell"/>
</dbReference>
<dbReference type="NCBIfam" id="TIGR00809">
    <property type="entry name" value="secB"/>
    <property type="match status" value="1"/>
</dbReference>